<feature type="compositionally biased region" description="Basic and acidic residues" evidence="1">
    <location>
        <begin position="50"/>
        <end position="60"/>
    </location>
</feature>
<dbReference type="EMBL" id="JBFAUK010000010">
    <property type="protein sequence ID" value="MEV5507747.1"/>
    <property type="molecule type" value="Genomic_DNA"/>
</dbReference>
<keyword evidence="3" id="KW-1185">Reference proteome</keyword>
<organism evidence="2 3">
    <name type="scientific">Streptomyces orinoci</name>
    <name type="common">Streptoverticillium orinoci</name>
    <dbReference type="NCBI Taxonomy" id="67339"/>
    <lineage>
        <taxon>Bacteria</taxon>
        <taxon>Bacillati</taxon>
        <taxon>Actinomycetota</taxon>
        <taxon>Actinomycetes</taxon>
        <taxon>Kitasatosporales</taxon>
        <taxon>Streptomycetaceae</taxon>
        <taxon>Streptomyces</taxon>
    </lineage>
</organism>
<name>A0ABV3JZ39_STRON</name>
<feature type="region of interest" description="Disordered" evidence="1">
    <location>
        <begin position="1"/>
        <end position="66"/>
    </location>
</feature>
<comment type="caution">
    <text evidence="2">The sequence shown here is derived from an EMBL/GenBank/DDBJ whole genome shotgun (WGS) entry which is preliminary data.</text>
</comment>
<dbReference type="RefSeq" id="WP_109281705.1">
    <property type="nucleotide sequence ID" value="NZ_JBFAUK010000010.1"/>
</dbReference>
<proteinExistence type="predicted"/>
<protein>
    <submittedName>
        <fullName evidence="2">Uncharacterized protein</fullName>
    </submittedName>
</protein>
<gene>
    <name evidence="2" type="ORF">AB0L16_14905</name>
</gene>
<reference evidence="2 3" key="1">
    <citation type="submission" date="2024-06" db="EMBL/GenBank/DDBJ databases">
        <title>The Natural Products Discovery Center: Release of the First 8490 Sequenced Strains for Exploring Actinobacteria Biosynthetic Diversity.</title>
        <authorList>
            <person name="Kalkreuter E."/>
            <person name="Kautsar S.A."/>
            <person name="Yang D."/>
            <person name="Bader C.D."/>
            <person name="Teijaro C.N."/>
            <person name="Fluegel L."/>
            <person name="Davis C.M."/>
            <person name="Simpson J.R."/>
            <person name="Lauterbach L."/>
            <person name="Steele A.D."/>
            <person name="Gui C."/>
            <person name="Meng S."/>
            <person name="Li G."/>
            <person name="Viehrig K."/>
            <person name="Ye F."/>
            <person name="Su P."/>
            <person name="Kiefer A.F."/>
            <person name="Nichols A."/>
            <person name="Cepeda A.J."/>
            <person name="Yan W."/>
            <person name="Fan B."/>
            <person name="Jiang Y."/>
            <person name="Adhikari A."/>
            <person name="Zheng C.-J."/>
            <person name="Schuster L."/>
            <person name="Cowan T.M."/>
            <person name="Smanski M.J."/>
            <person name="Chevrette M.G."/>
            <person name="De Carvalho L.P.S."/>
            <person name="Shen B."/>
        </authorList>
    </citation>
    <scope>NUCLEOTIDE SEQUENCE [LARGE SCALE GENOMIC DNA]</scope>
    <source>
        <strain evidence="2 3">NPDC052347</strain>
    </source>
</reference>
<dbReference type="Proteomes" id="UP001552594">
    <property type="component" value="Unassembled WGS sequence"/>
</dbReference>
<evidence type="ECO:0000313" key="2">
    <source>
        <dbReference type="EMBL" id="MEV5507747.1"/>
    </source>
</evidence>
<evidence type="ECO:0000256" key="1">
    <source>
        <dbReference type="SAM" id="MobiDB-lite"/>
    </source>
</evidence>
<accession>A0ABV3JZ39</accession>
<sequence>MSAPEPAAVPDRSEERTPSMRDLLASCAAADAVSKPPAPQPPEPAEDDPAPERGSAERRSTAHRAA</sequence>
<evidence type="ECO:0000313" key="3">
    <source>
        <dbReference type="Proteomes" id="UP001552594"/>
    </source>
</evidence>